<feature type="domain" description="Major facilitator superfamily (MFS) profile" evidence="8">
    <location>
        <begin position="12"/>
        <end position="399"/>
    </location>
</feature>
<evidence type="ECO:0000313" key="10">
    <source>
        <dbReference type="Proteomes" id="UP000093267"/>
    </source>
</evidence>
<feature type="transmembrane region" description="Helical" evidence="7">
    <location>
        <begin position="337"/>
        <end position="360"/>
    </location>
</feature>
<dbReference type="STRING" id="240427.AYR62_00090"/>
<keyword evidence="5 7" id="KW-1133">Transmembrane helix</keyword>
<keyword evidence="2" id="KW-0813">Transport</keyword>
<feature type="transmembrane region" description="Helical" evidence="7">
    <location>
        <begin position="109"/>
        <end position="130"/>
    </location>
</feature>
<accession>A0A1B2IVW9</accession>
<evidence type="ECO:0000259" key="8">
    <source>
        <dbReference type="PROSITE" id="PS50850"/>
    </source>
</evidence>
<dbReference type="InterPro" id="IPR020846">
    <property type="entry name" value="MFS_dom"/>
</dbReference>
<dbReference type="GO" id="GO:0005886">
    <property type="term" value="C:plasma membrane"/>
    <property type="evidence" value="ECO:0007669"/>
    <property type="project" value="UniProtKB-SubCell"/>
</dbReference>
<dbReference type="AlphaFoldDB" id="A0A1B2IVW9"/>
<dbReference type="Gene3D" id="1.20.1250.20">
    <property type="entry name" value="MFS general substrate transporter like domains"/>
    <property type="match status" value="1"/>
</dbReference>
<feature type="transmembrane region" description="Helical" evidence="7">
    <location>
        <begin position="280"/>
        <end position="297"/>
    </location>
</feature>
<evidence type="ECO:0000256" key="3">
    <source>
        <dbReference type="ARBA" id="ARBA00022475"/>
    </source>
</evidence>
<dbReference type="SUPFAM" id="SSF103473">
    <property type="entry name" value="MFS general substrate transporter"/>
    <property type="match status" value="1"/>
</dbReference>
<organism evidence="9 10">
    <name type="scientific">Secundilactobacillus paracollinoides</name>
    <dbReference type="NCBI Taxonomy" id="240427"/>
    <lineage>
        <taxon>Bacteria</taxon>
        <taxon>Bacillati</taxon>
        <taxon>Bacillota</taxon>
        <taxon>Bacilli</taxon>
        <taxon>Lactobacillales</taxon>
        <taxon>Lactobacillaceae</taxon>
        <taxon>Secundilactobacillus</taxon>
    </lineage>
</organism>
<reference evidence="9 10" key="1">
    <citation type="submission" date="2016-03" db="EMBL/GenBank/DDBJ databases">
        <title>Pediococcus and Lactobacillus from brewery environment - whole genome sequencing and assembly.</title>
        <authorList>
            <person name="Behr J."/>
            <person name="Geissler A.J."/>
            <person name="Vogel R.F."/>
        </authorList>
    </citation>
    <scope>NUCLEOTIDE SEQUENCE [LARGE SCALE GENOMIC DNA]</scope>
    <source>
        <strain evidence="9 10">TMW 1.1995</strain>
    </source>
</reference>
<evidence type="ECO:0000256" key="4">
    <source>
        <dbReference type="ARBA" id="ARBA00022692"/>
    </source>
</evidence>
<dbReference type="PROSITE" id="PS50850">
    <property type="entry name" value="MFS"/>
    <property type="match status" value="1"/>
</dbReference>
<feature type="transmembrane region" description="Helical" evidence="7">
    <location>
        <begin position="168"/>
        <end position="185"/>
    </location>
</feature>
<feature type="transmembrane region" description="Helical" evidence="7">
    <location>
        <begin position="372"/>
        <end position="393"/>
    </location>
</feature>
<keyword evidence="4 7" id="KW-0812">Transmembrane</keyword>
<comment type="subcellular location">
    <subcellularLocation>
        <location evidence="1">Cell membrane</location>
        <topology evidence="1">Multi-pass membrane protein</topology>
    </subcellularLocation>
</comment>
<feature type="transmembrane region" description="Helical" evidence="7">
    <location>
        <begin position="142"/>
        <end position="162"/>
    </location>
</feature>
<dbReference type="Pfam" id="PF07690">
    <property type="entry name" value="MFS_1"/>
    <property type="match status" value="1"/>
</dbReference>
<proteinExistence type="predicted"/>
<dbReference type="Proteomes" id="UP000093267">
    <property type="component" value="Chromosome"/>
</dbReference>
<dbReference type="EMBL" id="CP014924">
    <property type="protein sequence ID" value="ANZ66187.1"/>
    <property type="molecule type" value="Genomic_DNA"/>
</dbReference>
<keyword evidence="3" id="KW-1003">Cell membrane</keyword>
<feature type="transmembrane region" description="Helical" evidence="7">
    <location>
        <begin position="12"/>
        <end position="32"/>
    </location>
</feature>
<sequence>MNQTSDNRDSLSFKIALLSSTFLITGASATSALLPSLRQAFPSVSKATLQSFFSITALPQFIALIAAAFLATKIGKRNVILFGALLWTISGLLPMVLNNFPIILASRVFLGLSLGLIQPIGTSMIADLYTGEVRNTLMGIQSAVIGISGTVLTFAIGLLITINWRSAFLIYLLGLVVFVLTLHFLPKKLAGEGENQRIDNSENSSNGTSRHLGKDVIVWVLLTFFFNLGQGGVNIDFNLAVVEEHIATATGAANMMVAYSVLGLITGLLFGFYIKFAKRFGGIIAAVLFFMGNLIIATTHGVVVYYIAMMLTGAGFGLFMPYMFAAVNKHTTAANSAYATSATTAAASLANFIAPYVYSFLANVFGNNTSQFAFNFASAFSLILVLGLIYEYFTDTKKQKSILKGTD</sequence>
<feature type="transmembrane region" description="Helical" evidence="7">
    <location>
        <begin position="216"/>
        <end position="233"/>
    </location>
</feature>
<feature type="transmembrane region" description="Helical" evidence="7">
    <location>
        <begin position="79"/>
        <end position="97"/>
    </location>
</feature>
<dbReference type="OrthoDB" id="1650550at2"/>
<feature type="transmembrane region" description="Helical" evidence="7">
    <location>
        <begin position="303"/>
        <end position="325"/>
    </location>
</feature>
<evidence type="ECO:0000313" key="9">
    <source>
        <dbReference type="EMBL" id="ANZ66187.1"/>
    </source>
</evidence>
<keyword evidence="10" id="KW-1185">Reference proteome</keyword>
<evidence type="ECO:0000256" key="1">
    <source>
        <dbReference type="ARBA" id="ARBA00004651"/>
    </source>
</evidence>
<dbReference type="PANTHER" id="PTHR43124">
    <property type="entry name" value="PURINE EFFLUX PUMP PBUE"/>
    <property type="match status" value="1"/>
</dbReference>
<dbReference type="InterPro" id="IPR050189">
    <property type="entry name" value="MFS_Efflux_Transporters"/>
</dbReference>
<dbReference type="InterPro" id="IPR011701">
    <property type="entry name" value="MFS"/>
</dbReference>
<protein>
    <recommendedName>
        <fullName evidence="8">Major facilitator superfamily (MFS) profile domain-containing protein</fullName>
    </recommendedName>
</protein>
<feature type="transmembrane region" description="Helical" evidence="7">
    <location>
        <begin position="253"/>
        <end position="273"/>
    </location>
</feature>
<evidence type="ECO:0000256" key="2">
    <source>
        <dbReference type="ARBA" id="ARBA00022448"/>
    </source>
</evidence>
<dbReference type="PANTHER" id="PTHR43124:SF3">
    <property type="entry name" value="CHLORAMPHENICOL EFFLUX PUMP RV0191"/>
    <property type="match status" value="1"/>
</dbReference>
<dbReference type="RefSeq" id="WP_065901550.1">
    <property type="nucleotide sequence ID" value="NZ_CP014912.1"/>
</dbReference>
<evidence type="ECO:0000256" key="6">
    <source>
        <dbReference type="ARBA" id="ARBA00023136"/>
    </source>
</evidence>
<dbReference type="InterPro" id="IPR036259">
    <property type="entry name" value="MFS_trans_sf"/>
</dbReference>
<evidence type="ECO:0000256" key="5">
    <source>
        <dbReference type="ARBA" id="ARBA00022989"/>
    </source>
</evidence>
<name>A0A1B2IVW9_9LACO</name>
<evidence type="ECO:0000256" key="7">
    <source>
        <dbReference type="SAM" id="Phobius"/>
    </source>
</evidence>
<gene>
    <name evidence="9" type="ORF">AYR63_02860</name>
</gene>
<keyword evidence="6 7" id="KW-0472">Membrane</keyword>
<feature type="transmembrane region" description="Helical" evidence="7">
    <location>
        <begin position="52"/>
        <end position="72"/>
    </location>
</feature>
<dbReference type="GO" id="GO:0022857">
    <property type="term" value="F:transmembrane transporter activity"/>
    <property type="evidence" value="ECO:0007669"/>
    <property type="project" value="InterPro"/>
</dbReference>